<evidence type="ECO:0000313" key="22">
    <source>
        <dbReference type="Proteomes" id="UP000646548"/>
    </source>
</evidence>
<dbReference type="GO" id="GO:0051864">
    <property type="term" value="F:histone H3K36 demethylase activity"/>
    <property type="evidence" value="ECO:0007669"/>
    <property type="project" value="TreeGrafter"/>
</dbReference>
<feature type="compositionally biased region" description="Basic and acidic residues" evidence="17">
    <location>
        <begin position="522"/>
        <end position="545"/>
    </location>
</feature>
<dbReference type="InterPro" id="IPR001965">
    <property type="entry name" value="Znf_PHD"/>
</dbReference>
<evidence type="ECO:0000256" key="4">
    <source>
        <dbReference type="ARBA" id="ARBA00012900"/>
    </source>
</evidence>
<keyword evidence="14" id="KW-0804">Transcription</keyword>
<evidence type="ECO:0000256" key="12">
    <source>
        <dbReference type="ARBA" id="ARBA00023004"/>
    </source>
</evidence>
<dbReference type="GO" id="GO:0008270">
    <property type="term" value="F:zinc ion binding"/>
    <property type="evidence" value="ECO:0007669"/>
    <property type="project" value="UniProtKB-KW"/>
</dbReference>
<evidence type="ECO:0000256" key="2">
    <source>
        <dbReference type="ARBA" id="ARBA00004123"/>
    </source>
</evidence>
<evidence type="ECO:0000259" key="18">
    <source>
        <dbReference type="PROSITE" id="PS51183"/>
    </source>
</evidence>
<organism evidence="21 22">
    <name type="scientific">Oryzias melastigma</name>
    <name type="common">Marine medaka</name>
    <dbReference type="NCBI Taxonomy" id="30732"/>
    <lineage>
        <taxon>Eukaryota</taxon>
        <taxon>Metazoa</taxon>
        <taxon>Chordata</taxon>
        <taxon>Craniata</taxon>
        <taxon>Vertebrata</taxon>
        <taxon>Euteleostomi</taxon>
        <taxon>Actinopterygii</taxon>
        <taxon>Neopterygii</taxon>
        <taxon>Teleostei</taxon>
        <taxon>Neoteleostei</taxon>
        <taxon>Acanthomorphata</taxon>
        <taxon>Ovalentaria</taxon>
        <taxon>Atherinomorphae</taxon>
        <taxon>Beloniformes</taxon>
        <taxon>Adrianichthyidae</taxon>
        <taxon>Oryziinae</taxon>
        <taxon>Oryzias</taxon>
    </lineage>
</organism>
<dbReference type="Pfam" id="PF13831">
    <property type="entry name" value="PHD_2"/>
    <property type="match status" value="1"/>
</dbReference>
<reference evidence="21" key="1">
    <citation type="journal article" name="BMC Genomics">
        <title>Long-read sequencing and de novo genome assembly of marine medaka (Oryzias melastigma).</title>
        <authorList>
            <person name="Liang P."/>
            <person name="Saqib H.S.A."/>
            <person name="Ni X."/>
            <person name="Shen Y."/>
        </authorList>
    </citation>
    <scope>NUCLEOTIDE SEQUENCE</scope>
    <source>
        <strain evidence="21">Bigg-433</strain>
    </source>
</reference>
<evidence type="ECO:0000256" key="13">
    <source>
        <dbReference type="ARBA" id="ARBA00023015"/>
    </source>
</evidence>
<accession>A0A834BTF5</accession>
<evidence type="ECO:0000256" key="6">
    <source>
        <dbReference type="ARBA" id="ARBA00022737"/>
    </source>
</evidence>
<dbReference type="InterPro" id="IPR047481">
    <property type="entry name" value="Tudor_KDM4A_rpt2"/>
</dbReference>
<evidence type="ECO:0000256" key="7">
    <source>
        <dbReference type="ARBA" id="ARBA00022771"/>
    </source>
</evidence>
<sequence length="1216" mass="137514">MTTDHSVQSEAFRVMTFTPSKEEFKDFVRYVGYMESQGAHRAGMAKVIPPKGWKPRGTYDDVDDLLIPAPIQQVVTGQSGLFTQYNIQKKPMLVHEFQKTSNLDKFCSPRFADFNELEKKFWKNLTFNPPLYGADVRGTLFDPDVPDWNISRLDSILNAVEGECDDKIKAAQGPNLDFGMWKSAFAWHTEEMDLYSLSYMHYGEPRSWYVVPPEHGRRLEKLAKGFFPGNAQNCEAFLRHKMTLISPTILKKYSIPFEKVIQEAGQFIVTFPFAYHAGFNHGFNCSESTNFATQRWIEYGKQATLCSCRQDSVKISMDAFVHKYQPERHSLWKAGKDHVLIDHCKPTPEAAEFLRKADVPPSKETSSKRSAEEPSDRTQNNSLKPHVGRRRQKEAGKTSNSDDVKSELTEKETEVVEPEKSELTGKDTEGAEPEKSKLMEEDTEGAEPEKSKLMEEDTEGAEPVKSKLMEEDTEGAQPEKSKLMEEDTEGAQPEKSKLMEEDTEGAQPVKSKLMEEDTGGAELEKSKVTEKKTEGAEPEKSKLMEEDTEGVELEKFEVTEKKTEGAEPEKPELMEKKTERAEPEKPELMEVESPAKISVPSDIEGVELEATKEKDSKQRLQSKVQSKSSNRKGVNRRSPAKKEKNGETVTDGSLYQPPAAKLVSSNSKETGHGVEPPGETQPSPGGLFQRPLSSADVLHVHSYAKGDYGEDVPPKEEENDGRDFQKEEDFRPDNKDVMEITETGDQDTEKVQVQLPNHQPPPQDCISDEEGADEIPTSEEFGLEVENWAKALAHLWQNRPHNLKKEKEYNQRMGSKPPYCSICSLFHTYQQTEYKRADAPVMGARGHMRTKPLIPEMCFTTTTEEDSEQQDESVAPYLEEDGSSLLISCSQCCVRVHTSCYGVDPATVSKEWKCARCKANAMTEDCCLCWLRGGALQRTSNHKWVHVLCAVAVLEARFVSISDRSPVDLSGIPLQRFKLKCYYCKKRMKKASGCCVQCSHGRCPTAYHPTCAQAAGVLMQPGEWPFVVHVTCCRHKGPAQIERNKAAMHELSVGQKVICKHKNGRYYQCDVIQLSKETFYEVNFDDGSFSDNLFPEDIVSRDCAQLGPPPSGEVVQVRWTDGLVYGAKFVAAHITQMYLVEFEDGSQLTAKRDDVYTLDEELPKRVKSRLSKASDMRFDGIFEEKEIIRESKRQRVINSRYRGDYIEPVIYRAIME</sequence>
<dbReference type="AlphaFoldDB" id="A0A834BTF5"/>
<dbReference type="Gene3D" id="2.30.30.140">
    <property type="match status" value="1"/>
</dbReference>
<feature type="domain" description="JmjC" evidence="19">
    <location>
        <begin position="142"/>
        <end position="308"/>
    </location>
</feature>
<evidence type="ECO:0000256" key="16">
    <source>
        <dbReference type="ARBA" id="ARBA00049349"/>
    </source>
</evidence>
<feature type="domain" description="JmjN" evidence="18">
    <location>
        <begin position="14"/>
        <end position="56"/>
    </location>
</feature>
<dbReference type="FunFam" id="3.10.330.70:FF:000001">
    <property type="entry name" value="Putative lysine-specific demethylase 4a"/>
    <property type="match status" value="1"/>
</dbReference>
<feature type="compositionally biased region" description="Basic and acidic residues" evidence="17">
    <location>
        <begin position="393"/>
        <end position="440"/>
    </location>
</feature>
<dbReference type="InterPro" id="IPR003349">
    <property type="entry name" value="JmjN"/>
</dbReference>
<dbReference type="PANTHER" id="PTHR10694">
    <property type="entry name" value="LYSINE-SPECIFIC DEMETHYLASE"/>
    <property type="match status" value="1"/>
</dbReference>
<gene>
    <name evidence="21" type="ORF">FQA47_025060</name>
</gene>
<dbReference type="SMART" id="SM00545">
    <property type="entry name" value="JmjN"/>
    <property type="match status" value="1"/>
</dbReference>
<dbReference type="Pfam" id="PF02373">
    <property type="entry name" value="JmjC"/>
    <property type="match status" value="1"/>
</dbReference>
<dbReference type="PROSITE" id="PS51183">
    <property type="entry name" value="JMJN"/>
    <property type="match status" value="1"/>
</dbReference>
<evidence type="ECO:0000256" key="14">
    <source>
        <dbReference type="ARBA" id="ARBA00023163"/>
    </source>
</evidence>
<feature type="compositionally biased region" description="Basic and acidic residues" evidence="17">
    <location>
        <begin position="609"/>
        <end position="618"/>
    </location>
</feature>
<dbReference type="GO" id="GO:0000785">
    <property type="term" value="C:chromatin"/>
    <property type="evidence" value="ECO:0007669"/>
    <property type="project" value="TreeGrafter"/>
</dbReference>
<dbReference type="PROSITE" id="PS51184">
    <property type="entry name" value="JMJC"/>
    <property type="match status" value="1"/>
</dbReference>
<keyword evidence="11" id="KW-0560">Oxidoreductase</keyword>
<dbReference type="FunFam" id="2.60.120.650:FF:000048">
    <property type="entry name" value="Lysine-specific demethylase 4A"/>
    <property type="match status" value="1"/>
</dbReference>
<dbReference type="GO" id="GO:0032259">
    <property type="term" value="P:methylation"/>
    <property type="evidence" value="ECO:0007669"/>
    <property type="project" value="UniProtKB-KW"/>
</dbReference>
<dbReference type="SMART" id="SM00333">
    <property type="entry name" value="TUDOR"/>
    <property type="match status" value="2"/>
</dbReference>
<comment type="catalytic activity">
    <reaction evidence="16">
        <text>N(6),N(6),N(6)-trimethyl-L-lysyl(9)-[histone H3] + 2 2-oxoglutarate + 2 O2 = N(6)-methyl-L-lysyl(9)-[histone H3] + 2 formaldehyde + 2 succinate + 2 CO2</text>
        <dbReference type="Rhea" id="RHEA:60200"/>
        <dbReference type="Rhea" id="RHEA-COMP:15538"/>
        <dbReference type="Rhea" id="RHEA-COMP:15542"/>
        <dbReference type="ChEBI" id="CHEBI:15379"/>
        <dbReference type="ChEBI" id="CHEBI:16526"/>
        <dbReference type="ChEBI" id="CHEBI:16810"/>
        <dbReference type="ChEBI" id="CHEBI:16842"/>
        <dbReference type="ChEBI" id="CHEBI:30031"/>
        <dbReference type="ChEBI" id="CHEBI:61929"/>
        <dbReference type="ChEBI" id="CHEBI:61961"/>
        <dbReference type="EC" id="1.14.11.66"/>
    </reaction>
</comment>
<evidence type="ECO:0000259" key="20">
    <source>
        <dbReference type="PROSITE" id="PS51805"/>
    </source>
</evidence>
<dbReference type="GO" id="GO:0140684">
    <property type="term" value="F:histone H3K9me2/H3K9me3 demethylase activity"/>
    <property type="evidence" value="ECO:0007669"/>
    <property type="project" value="UniProtKB-EC"/>
</dbReference>
<dbReference type="Pfam" id="PF02375">
    <property type="entry name" value="JmjN"/>
    <property type="match status" value="1"/>
</dbReference>
<dbReference type="GO" id="GO:0005634">
    <property type="term" value="C:nucleus"/>
    <property type="evidence" value="ECO:0007669"/>
    <property type="project" value="UniProtKB-SubCell"/>
</dbReference>
<dbReference type="Gene3D" id="3.30.40.10">
    <property type="entry name" value="Zinc/RING finger domain, C3HC4 (zinc finger)"/>
    <property type="match status" value="1"/>
</dbReference>
<keyword evidence="13" id="KW-0805">Transcription regulation</keyword>
<protein>
    <recommendedName>
        <fullName evidence="4">[histone H3]-trimethyl-L-lysine(9) demethylase</fullName>
        <ecNumber evidence="4">1.14.11.66</ecNumber>
    </recommendedName>
</protein>
<dbReference type="PROSITE" id="PS51805">
    <property type="entry name" value="EPHD"/>
    <property type="match status" value="1"/>
</dbReference>
<comment type="subcellular location">
    <subcellularLocation>
        <location evidence="2">Nucleus</location>
    </subcellularLocation>
</comment>
<evidence type="ECO:0000313" key="21">
    <source>
        <dbReference type="EMBL" id="KAF6715178.1"/>
    </source>
</evidence>
<dbReference type="InterPro" id="IPR003347">
    <property type="entry name" value="JmjC_dom"/>
</dbReference>
<dbReference type="InterPro" id="IPR013083">
    <property type="entry name" value="Znf_RING/FYVE/PHD"/>
</dbReference>
<keyword evidence="9" id="KW-0156">Chromatin regulator</keyword>
<evidence type="ECO:0000256" key="8">
    <source>
        <dbReference type="ARBA" id="ARBA00022833"/>
    </source>
</evidence>
<keyword evidence="21" id="KW-0489">Methyltransferase</keyword>
<proteinExistence type="inferred from homology"/>
<comment type="similarity">
    <text evidence="3">Belongs to the JHDM3 histone demethylase family.</text>
</comment>
<dbReference type="InterPro" id="IPR040477">
    <property type="entry name" value="KDM4-like_Tudor"/>
</dbReference>
<evidence type="ECO:0000256" key="9">
    <source>
        <dbReference type="ARBA" id="ARBA00022853"/>
    </source>
</evidence>
<evidence type="ECO:0000256" key="17">
    <source>
        <dbReference type="SAM" id="MobiDB-lite"/>
    </source>
</evidence>
<evidence type="ECO:0000256" key="15">
    <source>
        <dbReference type="ARBA" id="ARBA00023242"/>
    </source>
</evidence>
<dbReference type="SMART" id="SM00249">
    <property type="entry name" value="PHD"/>
    <property type="match status" value="2"/>
</dbReference>
<keyword evidence="8" id="KW-0862">Zinc</keyword>
<evidence type="ECO:0000256" key="3">
    <source>
        <dbReference type="ARBA" id="ARBA00009711"/>
    </source>
</evidence>
<feature type="compositionally biased region" description="Basic residues" evidence="17">
    <location>
        <begin position="629"/>
        <end position="639"/>
    </location>
</feature>
<dbReference type="Gene3D" id="2.60.120.650">
    <property type="entry name" value="Cupin"/>
    <property type="match status" value="1"/>
</dbReference>
<dbReference type="InterPro" id="IPR047479">
    <property type="entry name" value="Tudor_KDM4A_rpt1"/>
</dbReference>
<comment type="cofactor">
    <cofactor evidence="1">
        <name>Fe(2+)</name>
        <dbReference type="ChEBI" id="CHEBI:29033"/>
    </cofactor>
</comment>
<evidence type="ECO:0000256" key="5">
    <source>
        <dbReference type="ARBA" id="ARBA00022723"/>
    </source>
</evidence>
<dbReference type="CDD" id="cd20463">
    <property type="entry name" value="Tudor_JMJD2A_rpt1"/>
    <property type="match status" value="1"/>
</dbReference>
<evidence type="ECO:0000256" key="1">
    <source>
        <dbReference type="ARBA" id="ARBA00001954"/>
    </source>
</evidence>
<comment type="caution">
    <text evidence="21">The sequence shown here is derived from an EMBL/GenBank/DDBJ whole genome shotgun (WGS) entry which is preliminary data.</text>
</comment>
<feature type="compositionally biased region" description="Polar residues" evidence="17">
    <location>
        <begin position="619"/>
        <end position="628"/>
    </location>
</feature>
<dbReference type="Pfam" id="PF18104">
    <property type="entry name" value="Tudor_2"/>
    <property type="match status" value="2"/>
</dbReference>
<feature type="compositionally biased region" description="Basic and acidic residues" evidence="17">
    <location>
        <begin position="365"/>
        <end position="376"/>
    </location>
</feature>
<dbReference type="SMART" id="SM00558">
    <property type="entry name" value="JmjC"/>
    <property type="match status" value="1"/>
</dbReference>
<dbReference type="Gene3D" id="3.10.330.70">
    <property type="match status" value="1"/>
</dbReference>
<feature type="compositionally biased region" description="Basic and acidic residues" evidence="17">
    <location>
        <begin position="552"/>
        <end position="588"/>
    </location>
</feature>
<keyword evidence="10" id="KW-0223">Dioxygenase</keyword>
<evidence type="ECO:0000259" key="19">
    <source>
        <dbReference type="PROSITE" id="PS51184"/>
    </source>
</evidence>
<keyword evidence="15" id="KW-0539">Nucleus</keyword>
<feature type="compositionally biased region" description="Basic and acidic residues" evidence="17">
    <location>
        <begin position="712"/>
        <end position="736"/>
    </location>
</feature>
<dbReference type="InterPro" id="IPR019787">
    <property type="entry name" value="Znf_PHD-finger"/>
</dbReference>
<keyword evidence="21" id="KW-0808">Transferase</keyword>
<dbReference type="SUPFAM" id="SSF51197">
    <property type="entry name" value="Clavaminate synthase-like"/>
    <property type="match status" value="1"/>
</dbReference>
<dbReference type="SUPFAM" id="SSF57903">
    <property type="entry name" value="FYVE/PHD zinc finger"/>
    <property type="match status" value="1"/>
</dbReference>
<dbReference type="GO" id="GO:0008168">
    <property type="term" value="F:methyltransferase activity"/>
    <property type="evidence" value="ECO:0007669"/>
    <property type="project" value="UniProtKB-KW"/>
</dbReference>
<feature type="domain" description="PHD-type" evidence="20">
    <location>
        <begin position="923"/>
        <end position="1036"/>
    </location>
</feature>
<dbReference type="PANTHER" id="PTHR10694:SF51">
    <property type="entry name" value="[HISTONE H3]-TRIMETHYL-L-LYSINE(9) DEMETHYLASE"/>
    <property type="match status" value="1"/>
</dbReference>
<keyword evidence="6" id="KW-0677">Repeat</keyword>
<dbReference type="Pfam" id="PF13832">
    <property type="entry name" value="zf-HC5HC2H_2"/>
    <property type="match status" value="1"/>
</dbReference>
<dbReference type="GO" id="GO:0010468">
    <property type="term" value="P:regulation of gene expression"/>
    <property type="evidence" value="ECO:0007669"/>
    <property type="project" value="TreeGrafter"/>
</dbReference>
<dbReference type="SUPFAM" id="SSF63748">
    <property type="entry name" value="Tudor/PWWP/MBT"/>
    <property type="match status" value="2"/>
</dbReference>
<dbReference type="InterPro" id="IPR002999">
    <property type="entry name" value="Tudor"/>
</dbReference>
<evidence type="ECO:0000256" key="10">
    <source>
        <dbReference type="ARBA" id="ARBA00022964"/>
    </source>
</evidence>
<dbReference type="InterPro" id="IPR011011">
    <property type="entry name" value="Znf_FYVE_PHD"/>
</dbReference>
<dbReference type="EMBL" id="WKFB01001149">
    <property type="protein sequence ID" value="KAF6715178.1"/>
    <property type="molecule type" value="Genomic_DNA"/>
</dbReference>
<dbReference type="Proteomes" id="UP000646548">
    <property type="component" value="Unassembled WGS sequence"/>
</dbReference>
<keyword evidence="5" id="KW-0479">Metal-binding</keyword>
<dbReference type="CDD" id="cd20466">
    <property type="entry name" value="Tudor_JMJD2A_rpt2"/>
    <property type="match status" value="1"/>
</dbReference>
<keyword evidence="7" id="KW-0863">Zinc-finger</keyword>
<keyword evidence="12" id="KW-0408">Iron</keyword>
<dbReference type="EC" id="1.14.11.66" evidence="4"/>
<feature type="region of interest" description="Disordered" evidence="17">
    <location>
        <begin position="352"/>
        <end position="736"/>
    </location>
</feature>
<name>A0A834BTF5_ORYME</name>
<evidence type="ECO:0000256" key="11">
    <source>
        <dbReference type="ARBA" id="ARBA00023002"/>
    </source>
</evidence>
<dbReference type="InterPro" id="IPR034732">
    <property type="entry name" value="EPHD"/>
</dbReference>
<dbReference type="FunFam" id="3.30.40.10:FF:000029">
    <property type="entry name" value="lysine-specific demethylase 4C isoform X1"/>
    <property type="match status" value="1"/>
</dbReference>